<accession>A0A4P7DAD2</accession>
<keyword evidence="2" id="KW-1185">Reference proteome</keyword>
<dbReference type="GeneID" id="39650176"/>
<dbReference type="KEGG" id="ppai:E1956_43780"/>
<sequence>MLHHQFEKELTHLELISPLFSRDGLFAMSYWRNRIAALLADQYVIPSGARRIARLLDLLDEVEQRPRIEDLRFRHNTPASSSRT</sequence>
<gene>
    <name evidence="1" type="ORF">E1956_43780</name>
</gene>
<evidence type="ECO:0000313" key="2">
    <source>
        <dbReference type="Proteomes" id="UP000295727"/>
    </source>
</evidence>
<dbReference type="Proteomes" id="UP000295727">
    <property type="component" value="Plasmid unnamed1"/>
</dbReference>
<dbReference type="OrthoDB" id="9103772at2"/>
<reference evidence="1 2" key="1">
    <citation type="submission" date="2019-03" db="EMBL/GenBank/DDBJ databases">
        <title>Paraburkholderia sp. 7MH5, isolated from subtropical forest soil.</title>
        <authorList>
            <person name="Gao Z.-H."/>
            <person name="Qiu L.-H."/>
        </authorList>
    </citation>
    <scope>NUCLEOTIDE SEQUENCE [LARGE SCALE GENOMIC DNA]</scope>
    <source>
        <strain evidence="1 2">7MH5</strain>
        <plasmid evidence="1 2">unnamed1</plasmid>
    </source>
</reference>
<name>A0A4P7DAD2_9BURK</name>
<proteinExistence type="predicted"/>
<dbReference type="RefSeq" id="WP_134760126.1">
    <property type="nucleotide sequence ID" value="NZ_CP038152.1"/>
</dbReference>
<geneLocation type="plasmid" evidence="1 2">
    <name>unnamed1</name>
</geneLocation>
<dbReference type="EMBL" id="CP038152">
    <property type="protein sequence ID" value="QBR04085.1"/>
    <property type="molecule type" value="Genomic_DNA"/>
</dbReference>
<dbReference type="AlphaFoldDB" id="A0A4P7DAD2"/>
<keyword evidence="1" id="KW-0614">Plasmid</keyword>
<protein>
    <submittedName>
        <fullName evidence="1">Uncharacterized protein</fullName>
    </submittedName>
</protein>
<evidence type="ECO:0000313" key="1">
    <source>
        <dbReference type="EMBL" id="QBR04085.1"/>
    </source>
</evidence>
<organism evidence="1 2">
    <name type="scientific">Paraburkholderia pallida</name>
    <dbReference type="NCBI Taxonomy" id="2547399"/>
    <lineage>
        <taxon>Bacteria</taxon>
        <taxon>Pseudomonadati</taxon>
        <taxon>Pseudomonadota</taxon>
        <taxon>Betaproteobacteria</taxon>
        <taxon>Burkholderiales</taxon>
        <taxon>Burkholderiaceae</taxon>
        <taxon>Paraburkholderia</taxon>
    </lineage>
</organism>